<keyword evidence="2" id="KW-0732">Signal</keyword>
<dbReference type="Proteomes" id="UP000184386">
    <property type="component" value="Unassembled WGS sequence"/>
</dbReference>
<dbReference type="CDD" id="cd08509">
    <property type="entry name" value="PBP2_TmCBP_oligosaccharides_like"/>
    <property type="match status" value="1"/>
</dbReference>
<feature type="chain" id="PRO_5039186256" evidence="2">
    <location>
        <begin position="24"/>
        <end position="663"/>
    </location>
</feature>
<dbReference type="RefSeq" id="WP_073274956.1">
    <property type="nucleotide sequence ID" value="NZ_FRAC01000009.1"/>
</dbReference>
<dbReference type="GO" id="GO:0015833">
    <property type="term" value="P:peptide transport"/>
    <property type="evidence" value="ECO:0007669"/>
    <property type="project" value="TreeGrafter"/>
</dbReference>
<feature type="region of interest" description="Disordered" evidence="1">
    <location>
        <begin position="36"/>
        <end position="64"/>
    </location>
</feature>
<sequence>MKKAMHRAMACIMVLMLMASMLAGCGKTKNNKAEVETAKVTAEAENKTEDEKEPAPSKEMTEVGTPRNETLIVECQSPTDTPGQFNSYMQGTTMGFGIHQLMSAMMWEIDTVKGEQFGEVADGMPESNADFTEHIVKIRKGIKWSDGEDLTADDVVFTFNMIMSNTGISQNAYYNQIFKSVGKVDDYTVKIVTKEAFPRLAQRFGVTIWGNDLRIVPEHIYSKQQDVTQFKDSKPVVAGPYTVKAYDELGKWVLYERREDWKASTVGVVTGKEPKAKYVWFRNLGDDTSRQMSLINNEVDILCEVTPEMLEVMTAQNPNIACWYKNFPYATSDDPCSKGLLFSMGKGAPYDNKDFRWGIALAMNFDEISQNIFDGVGRASPFPIITNTSAAQELYVKPILSWLEAFQLDLGDGTSVKPFDSGYAERIAGVLRNKGYDIPTDQNTLIDMFGVGCWKYDPQAAEKLLTKAGLEKKSDGWYFNGKPFTFNMTYLADSEAQAGRGTQAAYDQLTKFGFKINLVSESSATWDTNGATGQFDIAGYWPTGFITKDIYSQINGWDADLIVPIGERGSGQSGRWKNAKATEIIHELAKLSPDDPKAYELGIEFFKNSIEELPFIGFHSGVKFVPTNSTYWNNYPCADNPYNGPWWWWSCFKYITTEISPVQ</sequence>
<dbReference type="Gene3D" id="3.10.105.10">
    <property type="entry name" value="Dipeptide-binding Protein, Domain 3"/>
    <property type="match status" value="1"/>
</dbReference>
<dbReference type="InterPro" id="IPR000914">
    <property type="entry name" value="SBP_5_dom"/>
</dbReference>
<dbReference type="Gene3D" id="3.90.76.10">
    <property type="entry name" value="Dipeptide-binding Protein, Domain 1"/>
    <property type="match status" value="1"/>
</dbReference>
<dbReference type="PANTHER" id="PTHR30290:SF65">
    <property type="entry name" value="MONOACYL PHOSPHATIDYLINOSITOL TETRAMANNOSIDE-BINDING PROTEIN LPQW-RELATED"/>
    <property type="match status" value="1"/>
</dbReference>
<dbReference type="Pfam" id="PF00496">
    <property type="entry name" value="SBP_bac_5"/>
    <property type="match status" value="1"/>
</dbReference>
<evidence type="ECO:0000313" key="4">
    <source>
        <dbReference type="EMBL" id="SHK13334.1"/>
    </source>
</evidence>
<accession>A0A1M6PZE9</accession>
<keyword evidence="5" id="KW-1185">Reference proteome</keyword>
<evidence type="ECO:0000313" key="5">
    <source>
        <dbReference type="Proteomes" id="UP000184386"/>
    </source>
</evidence>
<name>A0A1M6PZE9_9FIRM</name>
<proteinExistence type="predicted"/>
<protein>
    <submittedName>
        <fullName evidence="4">Peptide/nickel transport system substrate-binding protein</fullName>
    </submittedName>
</protein>
<dbReference type="PROSITE" id="PS51257">
    <property type="entry name" value="PROKAR_LIPOPROTEIN"/>
    <property type="match status" value="1"/>
</dbReference>
<evidence type="ECO:0000256" key="2">
    <source>
        <dbReference type="SAM" id="SignalP"/>
    </source>
</evidence>
<evidence type="ECO:0000256" key="1">
    <source>
        <dbReference type="SAM" id="MobiDB-lite"/>
    </source>
</evidence>
<dbReference type="Gene3D" id="3.40.190.10">
    <property type="entry name" value="Periplasmic binding protein-like II"/>
    <property type="match status" value="1"/>
</dbReference>
<feature type="compositionally biased region" description="Basic and acidic residues" evidence="1">
    <location>
        <begin position="36"/>
        <end position="61"/>
    </location>
</feature>
<dbReference type="PANTHER" id="PTHR30290">
    <property type="entry name" value="PERIPLASMIC BINDING COMPONENT OF ABC TRANSPORTER"/>
    <property type="match status" value="1"/>
</dbReference>
<dbReference type="STRING" id="1121322.SAMN02745136_01805"/>
<dbReference type="InterPro" id="IPR039424">
    <property type="entry name" value="SBP_5"/>
</dbReference>
<organism evidence="4 5">
    <name type="scientific">Anaerocolumna jejuensis DSM 15929</name>
    <dbReference type="NCBI Taxonomy" id="1121322"/>
    <lineage>
        <taxon>Bacteria</taxon>
        <taxon>Bacillati</taxon>
        <taxon>Bacillota</taxon>
        <taxon>Clostridia</taxon>
        <taxon>Lachnospirales</taxon>
        <taxon>Lachnospiraceae</taxon>
        <taxon>Anaerocolumna</taxon>
    </lineage>
</organism>
<dbReference type="OrthoDB" id="9772924at2"/>
<feature type="domain" description="Solute-binding protein family 5" evidence="3">
    <location>
        <begin position="120"/>
        <end position="542"/>
    </location>
</feature>
<dbReference type="GO" id="GO:1904680">
    <property type="term" value="F:peptide transmembrane transporter activity"/>
    <property type="evidence" value="ECO:0007669"/>
    <property type="project" value="TreeGrafter"/>
</dbReference>
<dbReference type="AlphaFoldDB" id="A0A1M6PZE9"/>
<reference evidence="4 5" key="1">
    <citation type="submission" date="2016-11" db="EMBL/GenBank/DDBJ databases">
        <authorList>
            <person name="Jaros S."/>
            <person name="Januszkiewicz K."/>
            <person name="Wedrychowicz H."/>
        </authorList>
    </citation>
    <scope>NUCLEOTIDE SEQUENCE [LARGE SCALE GENOMIC DNA]</scope>
    <source>
        <strain evidence="4 5">DSM 15929</strain>
    </source>
</reference>
<dbReference type="SUPFAM" id="SSF53850">
    <property type="entry name" value="Periplasmic binding protein-like II"/>
    <property type="match status" value="1"/>
</dbReference>
<feature type="signal peptide" evidence="2">
    <location>
        <begin position="1"/>
        <end position="23"/>
    </location>
</feature>
<gene>
    <name evidence="4" type="ORF">SAMN02745136_01805</name>
</gene>
<evidence type="ECO:0000259" key="3">
    <source>
        <dbReference type="Pfam" id="PF00496"/>
    </source>
</evidence>
<dbReference type="EMBL" id="FRAC01000009">
    <property type="protein sequence ID" value="SHK13334.1"/>
    <property type="molecule type" value="Genomic_DNA"/>
</dbReference>